<keyword evidence="2" id="KW-0328">Glycosyltransferase</keyword>
<dbReference type="GO" id="GO:0016757">
    <property type="term" value="F:glycosyltransferase activity"/>
    <property type="evidence" value="ECO:0007669"/>
    <property type="project" value="UniProtKB-KW"/>
</dbReference>
<dbReference type="EMBL" id="DUZY01000007">
    <property type="protein sequence ID" value="DAD45908.1"/>
    <property type="molecule type" value="Genomic_DNA"/>
</dbReference>
<evidence type="ECO:0000256" key="6">
    <source>
        <dbReference type="SAM" id="Phobius"/>
    </source>
</evidence>
<evidence type="ECO:0000256" key="1">
    <source>
        <dbReference type="ARBA" id="ARBA00004606"/>
    </source>
</evidence>
<evidence type="ECO:0000256" key="2">
    <source>
        <dbReference type="ARBA" id="ARBA00022676"/>
    </source>
</evidence>
<evidence type="ECO:0000313" key="8">
    <source>
        <dbReference type="Proteomes" id="UP000607653"/>
    </source>
</evidence>
<evidence type="ECO:0000256" key="4">
    <source>
        <dbReference type="ARBA" id="ARBA00023136"/>
    </source>
</evidence>
<feature type="transmembrane region" description="Helical" evidence="6">
    <location>
        <begin position="35"/>
        <end position="56"/>
    </location>
</feature>
<dbReference type="Proteomes" id="UP000607653">
    <property type="component" value="Unassembled WGS sequence"/>
</dbReference>
<comment type="caution">
    <text evidence="7">The sequence shown here is derived from an EMBL/GenBank/DDBJ whole genome shotgun (WGS) entry which is preliminary data.</text>
</comment>
<keyword evidence="5" id="KW-0325">Glycoprotein</keyword>
<protein>
    <submittedName>
        <fullName evidence="7">Uncharacterized protein</fullName>
    </submittedName>
</protein>
<evidence type="ECO:0000256" key="3">
    <source>
        <dbReference type="ARBA" id="ARBA00022679"/>
    </source>
</evidence>
<dbReference type="InterPro" id="IPR044174">
    <property type="entry name" value="BC10-like"/>
</dbReference>
<dbReference type="GO" id="GO:0016020">
    <property type="term" value="C:membrane"/>
    <property type="evidence" value="ECO:0007669"/>
    <property type="project" value="UniProtKB-SubCell"/>
</dbReference>
<gene>
    <name evidence="7" type="ORF">HUJ06_004138</name>
</gene>
<name>A0A822ZVH1_NELNU</name>
<dbReference type="PANTHER" id="PTHR31042">
    <property type="entry name" value="CORE-2/I-BRANCHING BETA-1,6-N-ACETYLGLUCOSAMINYLTRANSFERASE FAMILY PROTEIN-RELATED"/>
    <property type="match status" value="1"/>
</dbReference>
<keyword evidence="8" id="KW-1185">Reference proteome</keyword>
<organism evidence="7 8">
    <name type="scientific">Nelumbo nucifera</name>
    <name type="common">Sacred lotus</name>
    <dbReference type="NCBI Taxonomy" id="4432"/>
    <lineage>
        <taxon>Eukaryota</taxon>
        <taxon>Viridiplantae</taxon>
        <taxon>Streptophyta</taxon>
        <taxon>Embryophyta</taxon>
        <taxon>Tracheophyta</taxon>
        <taxon>Spermatophyta</taxon>
        <taxon>Magnoliopsida</taxon>
        <taxon>Proteales</taxon>
        <taxon>Nelumbonaceae</taxon>
        <taxon>Nelumbo</taxon>
    </lineage>
</organism>
<evidence type="ECO:0000256" key="5">
    <source>
        <dbReference type="ARBA" id="ARBA00023180"/>
    </source>
</evidence>
<accession>A0A822ZVH1</accession>
<evidence type="ECO:0000313" key="7">
    <source>
        <dbReference type="EMBL" id="DAD45908.1"/>
    </source>
</evidence>
<keyword evidence="6" id="KW-0812">Transmembrane</keyword>
<dbReference type="PANTHER" id="PTHR31042:SF3">
    <property type="entry name" value="OS08G0110400 PROTEIN"/>
    <property type="match status" value="1"/>
</dbReference>
<comment type="subcellular location">
    <subcellularLocation>
        <location evidence="1">Membrane</location>
        <topology evidence="1">Single-pass type II membrane protein</topology>
    </subcellularLocation>
</comment>
<keyword evidence="3" id="KW-0808">Transferase</keyword>
<dbReference type="AlphaFoldDB" id="A0A822ZVH1"/>
<sequence>MMKAILRTRAEEEEVDKLTSSPITSKDLSFRLVKVVTFLVIFVSGMVLGLAATAHVTRYFTSSHHELFFSPIHVAQVSHEEDCLSITKYKKEEDCLNLKSFINPGHLTHSMTDDELLWRASLVPKKEVYPYKRVPKVAFMFLTRGPLPLSPLWDRFFQGHENLFSVYVHALPGYELNVSRSSAFYGRQIPSQDVQWGSVTLSDGERRLLANALLDFSNERRKMLPDIKLFQWRKGSQWFELNRTLAVNIVADDKYYSLFRKYCKPSCYPDEHYLPTFLNMFYGSMNANRSVTWVDWSRGGPHPATFGKEDITEGFIQSIKNNGTTCSYNSEQTLVCYLFARKFAPSALEPLLNLTSTVLRF</sequence>
<proteinExistence type="predicted"/>
<reference evidence="7 8" key="1">
    <citation type="journal article" date="2020" name="Mol. Biol. Evol.">
        <title>Distinct Expression and Methylation Patterns for Genes with Different Fates following a Single Whole-Genome Duplication in Flowering Plants.</title>
        <authorList>
            <person name="Shi T."/>
            <person name="Rahmani R.S."/>
            <person name="Gugger P.F."/>
            <person name="Wang M."/>
            <person name="Li H."/>
            <person name="Zhang Y."/>
            <person name="Li Z."/>
            <person name="Wang Q."/>
            <person name="Van de Peer Y."/>
            <person name="Marchal K."/>
            <person name="Chen J."/>
        </authorList>
    </citation>
    <scope>NUCLEOTIDE SEQUENCE [LARGE SCALE GENOMIC DNA]</scope>
    <source>
        <tissue evidence="7">Leaf</tissue>
    </source>
</reference>
<dbReference type="InterPro" id="IPR003406">
    <property type="entry name" value="Glyco_trans_14"/>
</dbReference>
<dbReference type="Pfam" id="PF02485">
    <property type="entry name" value="Branch"/>
    <property type="match status" value="2"/>
</dbReference>
<keyword evidence="4 6" id="KW-0472">Membrane</keyword>
<keyword evidence="6" id="KW-1133">Transmembrane helix</keyword>